<dbReference type="EMBL" id="SRPW01001161">
    <property type="protein sequence ID" value="KAG6005741.1"/>
    <property type="molecule type" value="Genomic_DNA"/>
</dbReference>
<dbReference type="AlphaFoldDB" id="A0A9P7SZY9"/>
<dbReference type="OrthoDB" id="5236024at2759"/>
<comment type="caution">
    <text evidence="2">The sequence shown here is derived from an EMBL/GenBank/DDBJ whole genome shotgun (WGS) entry which is preliminary data.</text>
</comment>
<feature type="compositionally biased region" description="Basic and acidic residues" evidence="1">
    <location>
        <begin position="70"/>
        <end position="82"/>
    </location>
</feature>
<name>A0A9P7SZY9_9HYPO</name>
<feature type="compositionally biased region" description="Basic and acidic residues" evidence="1">
    <location>
        <begin position="24"/>
        <end position="34"/>
    </location>
</feature>
<proteinExistence type="predicted"/>
<gene>
    <name evidence="2" type="ORF">E4U43_000546</name>
</gene>
<feature type="compositionally biased region" description="Low complexity" evidence="1">
    <location>
        <begin position="90"/>
        <end position="100"/>
    </location>
</feature>
<accession>A0A9P7SZY9</accession>
<evidence type="ECO:0000313" key="3">
    <source>
        <dbReference type="Proteomes" id="UP000748025"/>
    </source>
</evidence>
<feature type="region of interest" description="Disordered" evidence="1">
    <location>
        <begin position="1"/>
        <end position="156"/>
    </location>
</feature>
<organism evidence="2 3">
    <name type="scientific">Claviceps pusilla</name>
    <dbReference type="NCBI Taxonomy" id="123648"/>
    <lineage>
        <taxon>Eukaryota</taxon>
        <taxon>Fungi</taxon>
        <taxon>Dikarya</taxon>
        <taxon>Ascomycota</taxon>
        <taxon>Pezizomycotina</taxon>
        <taxon>Sordariomycetes</taxon>
        <taxon>Hypocreomycetidae</taxon>
        <taxon>Hypocreales</taxon>
        <taxon>Clavicipitaceae</taxon>
        <taxon>Claviceps</taxon>
    </lineage>
</organism>
<dbReference type="Proteomes" id="UP000748025">
    <property type="component" value="Unassembled WGS sequence"/>
</dbReference>
<keyword evidence="3" id="KW-1185">Reference proteome</keyword>
<sequence>MVTTRSRAVGLMNKQSSAAAAPSDKSRSECERGAQSEISVDANEDTFANCAPEEGSFYRNINSRASVGKGDCETGKNDKKEANISPLPSPLEESSSSSSSRFEEETSSSWSFQEEEQEEQEHPSTSGEKQSPEPQHEGQPVPPRDGNEFTSIEDERFENITRITSISVDMKYIEPEPKGVDAAIHSLFCSEVNQLIRCMRKKGWRNEEGDWSLELLSQGDEDETEQKWTAPTKKSDSKDFKLFLKQTVEIGNFFHAMPRGPASQSQALRERSRDIEARLCSMRHLAQRMKEQVLQVESRASRAGKVNHSRLVMSLRKRLVPVLVLILKEALLLGGSSTIREGNKPAEIGPEKGTFMACTLQCPLRIIGCIDQLWPVIRDSVDEVDHSQMFGLFDWHLSALRKLLLDGMERLKDIADRLRKILEGRENDKRIRQFQDEQRRRLWESQKTQLMYCFASSQQPIEEESRDYTSIICQGREGRKRSHVDCVSSAEERLCHDPEREVKYHEKYGWPHEEDLMLLRSIRRNENLDAEELVEAFPGRTVRDVVERIKVLKTRTREYFSKRGQPPPKWCY</sequence>
<evidence type="ECO:0000256" key="1">
    <source>
        <dbReference type="SAM" id="MobiDB-lite"/>
    </source>
</evidence>
<reference evidence="2" key="1">
    <citation type="journal article" date="2020" name="bioRxiv">
        <title>Whole genome comparisons of ergot fungi reveals the divergence and evolution of species within the genus Claviceps are the result of varying mechanisms driving genome evolution and host range expansion.</title>
        <authorList>
            <person name="Wyka S.A."/>
            <person name="Mondo S.J."/>
            <person name="Liu M."/>
            <person name="Dettman J."/>
            <person name="Nalam V."/>
            <person name="Broders K.D."/>
        </authorList>
    </citation>
    <scope>NUCLEOTIDE SEQUENCE</scope>
    <source>
        <strain evidence="2">CCC 602</strain>
    </source>
</reference>
<protein>
    <submittedName>
        <fullName evidence="2">Uncharacterized protein</fullName>
    </submittedName>
</protein>
<evidence type="ECO:0000313" key="2">
    <source>
        <dbReference type="EMBL" id="KAG6005741.1"/>
    </source>
</evidence>